<evidence type="ECO:0000256" key="1">
    <source>
        <dbReference type="SAM" id="MobiDB-lite"/>
    </source>
</evidence>
<gene>
    <name evidence="2" type="ORF">HYPSUDRAFT_209615</name>
</gene>
<dbReference type="EMBL" id="KN817751">
    <property type="protein sequence ID" value="KJA13346.1"/>
    <property type="molecule type" value="Genomic_DNA"/>
</dbReference>
<protein>
    <submittedName>
        <fullName evidence="2">Uncharacterized protein</fullName>
    </submittedName>
</protein>
<keyword evidence="3" id="KW-1185">Reference proteome</keyword>
<evidence type="ECO:0000313" key="2">
    <source>
        <dbReference type="EMBL" id="KJA13346.1"/>
    </source>
</evidence>
<proteinExistence type="predicted"/>
<name>A0A0D2N9L6_HYPSF</name>
<sequence>MSQYPSRNTGAHGSIRDRPRAPAVPLRGDSVDQVVAVIGITEKGGINHIVEIVRLREKVHIKANRNETKQDETESGKEAIDTVKKEIPQPDGKLIATEEIPRSTTVRRMRLPPLKFCLAVLTLNGIHQLPSARTMASSSFSDHFSEISGMPELLNGAVRPMRRVCAESMGEVSIAHPGSSCDMCMRQGGVGAGSDMELALSS</sequence>
<feature type="compositionally biased region" description="Polar residues" evidence="1">
    <location>
        <begin position="1"/>
        <end position="11"/>
    </location>
</feature>
<accession>A0A0D2N9L6</accession>
<dbReference type="AlphaFoldDB" id="A0A0D2N9L6"/>
<dbReference type="Proteomes" id="UP000054270">
    <property type="component" value="Unassembled WGS sequence"/>
</dbReference>
<reference evidence="3" key="1">
    <citation type="submission" date="2014-04" db="EMBL/GenBank/DDBJ databases">
        <title>Evolutionary Origins and Diversification of the Mycorrhizal Mutualists.</title>
        <authorList>
            <consortium name="DOE Joint Genome Institute"/>
            <consortium name="Mycorrhizal Genomics Consortium"/>
            <person name="Kohler A."/>
            <person name="Kuo A."/>
            <person name="Nagy L.G."/>
            <person name="Floudas D."/>
            <person name="Copeland A."/>
            <person name="Barry K.W."/>
            <person name="Cichocki N."/>
            <person name="Veneault-Fourrey C."/>
            <person name="LaButti K."/>
            <person name="Lindquist E.A."/>
            <person name="Lipzen A."/>
            <person name="Lundell T."/>
            <person name="Morin E."/>
            <person name="Murat C."/>
            <person name="Riley R."/>
            <person name="Ohm R."/>
            <person name="Sun H."/>
            <person name="Tunlid A."/>
            <person name="Henrissat B."/>
            <person name="Grigoriev I.V."/>
            <person name="Hibbett D.S."/>
            <person name="Martin F."/>
        </authorList>
    </citation>
    <scope>NUCLEOTIDE SEQUENCE [LARGE SCALE GENOMIC DNA]</scope>
    <source>
        <strain evidence="3">FD-334 SS-4</strain>
    </source>
</reference>
<organism evidence="2 3">
    <name type="scientific">Hypholoma sublateritium (strain FD-334 SS-4)</name>
    <dbReference type="NCBI Taxonomy" id="945553"/>
    <lineage>
        <taxon>Eukaryota</taxon>
        <taxon>Fungi</taxon>
        <taxon>Dikarya</taxon>
        <taxon>Basidiomycota</taxon>
        <taxon>Agaricomycotina</taxon>
        <taxon>Agaricomycetes</taxon>
        <taxon>Agaricomycetidae</taxon>
        <taxon>Agaricales</taxon>
        <taxon>Agaricineae</taxon>
        <taxon>Strophariaceae</taxon>
        <taxon>Hypholoma</taxon>
    </lineage>
</organism>
<evidence type="ECO:0000313" key="3">
    <source>
        <dbReference type="Proteomes" id="UP000054270"/>
    </source>
</evidence>
<feature type="region of interest" description="Disordered" evidence="1">
    <location>
        <begin position="1"/>
        <end position="26"/>
    </location>
</feature>